<evidence type="ECO:0000313" key="1">
    <source>
        <dbReference type="EMBL" id="EGQ18674.1"/>
    </source>
</evidence>
<dbReference type="HOGENOM" id="CLU_3187446_0_0_10"/>
<proteinExistence type="predicted"/>
<comment type="caution">
    <text evidence="1">The sequence shown here is derived from an EMBL/GenBank/DDBJ whole genome shotgun (WGS) entry which is preliminary data.</text>
</comment>
<sequence>MLLKSKKIKVWGKLLCLKMRCQNYRQRILFLNSYELYSFLSYLKYE</sequence>
<name>F9DHH9_9BACT</name>
<reference evidence="1 2" key="1">
    <citation type="submission" date="2011-04" db="EMBL/GenBank/DDBJ databases">
        <authorList>
            <person name="Muzny D."/>
            <person name="Qin X."/>
            <person name="Deng J."/>
            <person name="Jiang H."/>
            <person name="Liu Y."/>
            <person name="Qu J."/>
            <person name="Song X.-Z."/>
            <person name="Zhang L."/>
            <person name="Thornton R."/>
            <person name="Coyle M."/>
            <person name="Francisco L."/>
            <person name="Jackson L."/>
            <person name="Javaid M."/>
            <person name="Korchina V."/>
            <person name="Kovar C."/>
            <person name="Mata R."/>
            <person name="Mathew T."/>
            <person name="Ngo R."/>
            <person name="Nguyen L."/>
            <person name="Nguyen N."/>
            <person name="Okwuonu G."/>
            <person name="Ongeri F."/>
            <person name="Pham C."/>
            <person name="Simmons D."/>
            <person name="Wilczek-Boney K."/>
            <person name="Hale W."/>
            <person name="Jakkamsetti A."/>
            <person name="Pham P."/>
            <person name="Ruth R."/>
            <person name="San Lucas F."/>
            <person name="Warren J."/>
            <person name="Zhang J."/>
            <person name="Zhao Z."/>
            <person name="Zhou C."/>
            <person name="Zhu D."/>
            <person name="Lee S."/>
            <person name="Bess C."/>
            <person name="Blankenburg K."/>
            <person name="Forbes L."/>
            <person name="Fu Q."/>
            <person name="Gubbala S."/>
            <person name="Hirani K."/>
            <person name="Jayaseelan J.C."/>
            <person name="Lara F."/>
            <person name="Munidasa M."/>
            <person name="Palculict T."/>
            <person name="Patil S."/>
            <person name="Pu L.-L."/>
            <person name="Saada N."/>
            <person name="Tang L."/>
            <person name="Weissenberger G."/>
            <person name="Zhu Y."/>
            <person name="Hemphill L."/>
            <person name="Shang Y."/>
            <person name="Youmans B."/>
            <person name="Ayvaz T."/>
            <person name="Ross M."/>
            <person name="Santibanez J."/>
            <person name="Aqrawi P."/>
            <person name="Gross S."/>
            <person name="Joshi V."/>
            <person name="Fowler G."/>
            <person name="Nazareth L."/>
            <person name="Reid J."/>
            <person name="Worley K."/>
            <person name="Petrosino J."/>
            <person name="Highlander S."/>
            <person name="Gibbs R."/>
        </authorList>
    </citation>
    <scope>NUCLEOTIDE SEQUENCE [LARGE SCALE GENOMIC DNA]</scope>
    <source>
        <strain evidence="1 2">ATCC 700821</strain>
    </source>
</reference>
<dbReference type="Proteomes" id="UP000004123">
    <property type="component" value="Unassembled WGS sequence"/>
</dbReference>
<dbReference type="EMBL" id="AFPY01000046">
    <property type="protein sequence ID" value="EGQ18674.1"/>
    <property type="molecule type" value="Genomic_DNA"/>
</dbReference>
<dbReference type="AlphaFoldDB" id="F9DHH9"/>
<evidence type="ECO:0000313" key="2">
    <source>
        <dbReference type="Proteomes" id="UP000004123"/>
    </source>
</evidence>
<accession>F9DHH9</accession>
<organism evidence="1 2">
    <name type="scientific">Prevotella pallens ATCC 700821</name>
    <dbReference type="NCBI Taxonomy" id="997353"/>
    <lineage>
        <taxon>Bacteria</taxon>
        <taxon>Pseudomonadati</taxon>
        <taxon>Bacteroidota</taxon>
        <taxon>Bacteroidia</taxon>
        <taxon>Bacteroidales</taxon>
        <taxon>Prevotellaceae</taxon>
        <taxon>Prevotella</taxon>
    </lineage>
</organism>
<protein>
    <submittedName>
        <fullName evidence="1">Uncharacterized protein</fullName>
    </submittedName>
</protein>
<dbReference type="STRING" id="997353.HMPREF9144_1119"/>
<gene>
    <name evidence="1" type="ORF">HMPREF9144_1119</name>
</gene>